<accession>A0A649VDX5</accession>
<evidence type="ECO:0000313" key="2">
    <source>
        <dbReference type="Proteomes" id="UP000424440"/>
    </source>
</evidence>
<dbReference type="KEGG" id="vg:64947349"/>
<keyword evidence="2" id="KW-1185">Reference proteome</keyword>
<sequence>MSNRFQVIGQTADYQQRSYVFTASAPVTTAAGREQVTADLDYIVSLITDAGGTAYMAAISLDTDVPLPSGATAVDQRIGTLSNPAGDYTSLFDLAGPLEEA</sequence>
<dbReference type="Proteomes" id="UP000424440">
    <property type="component" value="Segment"/>
</dbReference>
<proteinExistence type="predicted"/>
<evidence type="ECO:0000313" key="1">
    <source>
        <dbReference type="EMBL" id="QGJ90531.1"/>
    </source>
</evidence>
<protein>
    <submittedName>
        <fullName evidence="1">Uncharacterized protein</fullName>
    </submittedName>
</protein>
<reference evidence="1 2" key="1">
    <citation type="submission" date="2019-10" db="EMBL/GenBank/DDBJ databases">
        <authorList>
            <person name="Curtis N."/>
            <person name="Garlena R.A."/>
            <person name="Russell D.A."/>
            <person name="Pope W.H."/>
            <person name="Jacobs-Sera D."/>
            <person name="Hatfull G.F."/>
        </authorList>
    </citation>
    <scope>NUCLEOTIDE SEQUENCE [LARGE SCALE GENOMIC DNA]</scope>
</reference>
<name>A0A649VDX5_9CAUD</name>
<dbReference type="RefSeq" id="YP_010063540.1">
    <property type="nucleotide sequence ID" value="NC_054807.1"/>
</dbReference>
<gene>
    <name evidence="1" type="primary">8</name>
    <name evidence="1" type="ORF">SEA_BUGSY_8</name>
</gene>
<dbReference type="GeneID" id="64947349"/>
<dbReference type="EMBL" id="MN585998">
    <property type="protein sequence ID" value="QGJ90531.1"/>
    <property type="molecule type" value="Genomic_DNA"/>
</dbReference>
<organism evidence="1 2">
    <name type="scientific">Mycobacterium phage Bugsy</name>
    <dbReference type="NCBI Taxonomy" id="2656567"/>
    <lineage>
        <taxon>Viruses</taxon>
        <taxon>Duplodnaviria</taxon>
        <taxon>Heunggongvirae</taxon>
        <taxon>Uroviricota</taxon>
        <taxon>Caudoviricetes</taxon>
        <taxon>Turbidovirus</taxon>
        <taxon>Turbidovirus bugsy</taxon>
    </lineage>
</organism>